<comment type="caution">
    <text evidence="2">The sequence shown here is derived from an EMBL/GenBank/DDBJ whole genome shotgun (WGS) entry which is preliminary data.</text>
</comment>
<dbReference type="PANTHER" id="PTHR11014:SF63">
    <property type="entry name" value="METALLOPEPTIDASE, PUTATIVE (AFU_ORTHOLOGUE AFUA_6G09600)-RELATED"/>
    <property type="match status" value="1"/>
</dbReference>
<dbReference type="Proteomes" id="UP001501414">
    <property type="component" value="Unassembled WGS sequence"/>
</dbReference>
<reference evidence="2 3" key="1">
    <citation type="journal article" date="2019" name="Int. J. Syst. Evol. Microbiol.">
        <title>The Global Catalogue of Microorganisms (GCM) 10K type strain sequencing project: providing services to taxonomists for standard genome sequencing and annotation.</title>
        <authorList>
            <consortium name="The Broad Institute Genomics Platform"/>
            <consortium name="The Broad Institute Genome Sequencing Center for Infectious Disease"/>
            <person name="Wu L."/>
            <person name="Ma J."/>
        </authorList>
    </citation>
    <scope>NUCLEOTIDE SEQUENCE [LARGE SCALE GENOMIC DNA]</scope>
    <source>
        <strain evidence="2 3">JCM 11896</strain>
    </source>
</reference>
<keyword evidence="3" id="KW-1185">Reference proteome</keyword>
<name>A0ABN1XUS6_9PSEU</name>
<dbReference type="SUPFAM" id="SSF55031">
    <property type="entry name" value="Bacterial exopeptidase dimerisation domain"/>
    <property type="match status" value="1"/>
</dbReference>
<dbReference type="InterPro" id="IPR002933">
    <property type="entry name" value="Peptidase_M20"/>
</dbReference>
<dbReference type="Gene3D" id="3.30.70.360">
    <property type="match status" value="1"/>
</dbReference>
<feature type="domain" description="Peptidase M20 dimerisation" evidence="1">
    <location>
        <begin position="199"/>
        <end position="291"/>
    </location>
</feature>
<dbReference type="RefSeq" id="WP_344023115.1">
    <property type="nucleotide sequence ID" value="NZ_BAAAJK010000011.1"/>
</dbReference>
<dbReference type="InterPro" id="IPR017439">
    <property type="entry name" value="Amidohydrolase"/>
</dbReference>
<accession>A0ABN1XUS6</accession>
<evidence type="ECO:0000313" key="2">
    <source>
        <dbReference type="EMBL" id="GAA1390734.1"/>
    </source>
</evidence>
<evidence type="ECO:0000259" key="1">
    <source>
        <dbReference type="Pfam" id="PF07687"/>
    </source>
</evidence>
<dbReference type="PIRSF" id="PIRSF005962">
    <property type="entry name" value="Pept_M20D_amidohydro"/>
    <property type="match status" value="1"/>
</dbReference>
<dbReference type="Pfam" id="PF07687">
    <property type="entry name" value="M20_dimer"/>
    <property type="match status" value="1"/>
</dbReference>
<dbReference type="Gene3D" id="3.40.630.10">
    <property type="entry name" value="Zn peptidases"/>
    <property type="match status" value="1"/>
</dbReference>
<dbReference type="Pfam" id="PF01546">
    <property type="entry name" value="Peptidase_M20"/>
    <property type="match status" value="1"/>
</dbReference>
<dbReference type="EMBL" id="BAAAJK010000011">
    <property type="protein sequence ID" value="GAA1390734.1"/>
    <property type="molecule type" value="Genomic_DNA"/>
</dbReference>
<evidence type="ECO:0000313" key="3">
    <source>
        <dbReference type="Proteomes" id="UP001501414"/>
    </source>
</evidence>
<dbReference type="SUPFAM" id="SSF53187">
    <property type="entry name" value="Zn-dependent exopeptidases"/>
    <property type="match status" value="1"/>
</dbReference>
<dbReference type="InterPro" id="IPR011650">
    <property type="entry name" value="Peptidase_M20_dimer"/>
</dbReference>
<organism evidence="2 3">
    <name type="scientific">Pseudonocardia kongjuensis</name>
    <dbReference type="NCBI Taxonomy" id="102227"/>
    <lineage>
        <taxon>Bacteria</taxon>
        <taxon>Bacillati</taxon>
        <taxon>Actinomycetota</taxon>
        <taxon>Actinomycetes</taxon>
        <taxon>Pseudonocardiales</taxon>
        <taxon>Pseudonocardiaceae</taxon>
        <taxon>Pseudonocardia</taxon>
    </lineage>
</organism>
<gene>
    <name evidence="2" type="ORF">GCM10009613_31940</name>
</gene>
<dbReference type="PANTHER" id="PTHR11014">
    <property type="entry name" value="PEPTIDASE M20 FAMILY MEMBER"/>
    <property type="match status" value="1"/>
</dbReference>
<dbReference type="CDD" id="cd03886">
    <property type="entry name" value="M20_Acy1"/>
    <property type="match status" value="1"/>
</dbReference>
<protein>
    <submittedName>
        <fullName evidence="2">M20 family metallopeptidase</fullName>
    </submittedName>
</protein>
<sequence>MPITHASVSRLPDGLIAQARTLQPRTVALRRELHRAPELGLDLPRTRDAVLAALRDLPLTIRTGRSCSSVVAVLEGTRPGPTVLLRGDMDALPLQEDTGLDFASGTDGAMHACGHDTHTAMLASAARLLAGRRDRIAGRVLLMFQPGEEGFHGARHMIDEGLLDDGPELAYALHISSTVPSGELHHRPGPIMAAADVLTVTVTGRGGHASAPQDACDPVPAAAAMVGGLQTLLSRRVAPHDAAVLTVARIQAGTTDNVIPETAELTGTLRTLSEPVRALLHNEIEQHCRYLALAHGCTAEVRITTGYPVTVNDGPATSALVRVGEQVLGESACVPMANPLMGAEDFSYVLARVPGSLAFLGARPPGVAAADAPPNHSNRVVFDEAAFPAGVAVYAALALAALT</sequence>
<dbReference type="NCBIfam" id="TIGR01891">
    <property type="entry name" value="amidohydrolases"/>
    <property type="match status" value="1"/>
</dbReference>
<dbReference type="InterPro" id="IPR036264">
    <property type="entry name" value="Bact_exopeptidase_dim_dom"/>
</dbReference>
<proteinExistence type="predicted"/>